<comment type="catalytic activity">
    <reaction evidence="6">
        <text>ATP + H2O = ADP + phosphate + H(+)</text>
        <dbReference type="Rhea" id="RHEA:13065"/>
        <dbReference type="ChEBI" id="CHEBI:15377"/>
        <dbReference type="ChEBI" id="CHEBI:15378"/>
        <dbReference type="ChEBI" id="CHEBI:30616"/>
        <dbReference type="ChEBI" id="CHEBI:43474"/>
        <dbReference type="ChEBI" id="CHEBI:456216"/>
        <dbReference type="EC" id="3.6.4.13"/>
    </reaction>
</comment>
<keyword evidence="2 8" id="KW-0547">Nucleotide-binding</keyword>
<evidence type="ECO:0000256" key="8">
    <source>
        <dbReference type="RuleBase" id="RU000492"/>
    </source>
</evidence>
<dbReference type="SUPFAM" id="SSF52540">
    <property type="entry name" value="P-loop containing nucleoside triphosphate hydrolases"/>
    <property type="match status" value="1"/>
</dbReference>
<keyword evidence="4 8" id="KW-0347">Helicase</keyword>
<accession>A0AB34KD61</accession>
<dbReference type="PROSITE" id="PS51192">
    <property type="entry name" value="HELICASE_ATP_BIND_1"/>
    <property type="match status" value="1"/>
</dbReference>
<dbReference type="GO" id="GO:0016787">
    <property type="term" value="F:hydrolase activity"/>
    <property type="evidence" value="ECO:0007669"/>
    <property type="project" value="UniProtKB-KW"/>
</dbReference>
<evidence type="ECO:0000259" key="12">
    <source>
        <dbReference type="PROSITE" id="PS51195"/>
    </source>
</evidence>
<dbReference type="InterPro" id="IPR014014">
    <property type="entry name" value="RNA_helicase_DEAD_Q_motif"/>
</dbReference>
<dbReference type="EMBL" id="JAAQHG020000049">
    <property type="protein sequence ID" value="KAL1582508.1"/>
    <property type="molecule type" value="Genomic_DNA"/>
</dbReference>
<protein>
    <recommendedName>
        <fullName evidence="1">RNA helicase</fullName>
        <ecNumber evidence="1">3.6.4.13</ecNumber>
    </recommendedName>
</protein>
<dbReference type="GO" id="GO:0003676">
    <property type="term" value="F:nucleic acid binding"/>
    <property type="evidence" value="ECO:0007669"/>
    <property type="project" value="InterPro"/>
</dbReference>
<evidence type="ECO:0000256" key="3">
    <source>
        <dbReference type="ARBA" id="ARBA00022801"/>
    </source>
</evidence>
<feature type="domain" description="Helicase C-terminal" evidence="11">
    <location>
        <begin position="404"/>
        <end position="550"/>
    </location>
</feature>
<feature type="short sequence motif" description="Q motif" evidence="7">
    <location>
        <begin position="143"/>
        <end position="172"/>
    </location>
</feature>
<dbReference type="GO" id="GO:0005524">
    <property type="term" value="F:ATP binding"/>
    <property type="evidence" value="ECO:0007669"/>
    <property type="project" value="UniProtKB-KW"/>
</dbReference>
<dbReference type="Proteomes" id="UP000803884">
    <property type="component" value="Unassembled WGS sequence"/>
</dbReference>
<dbReference type="RefSeq" id="XP_069225615.1">
    <property type="nucleotide sequence ID" value="XM_069377425.1"/>
</dbReference>
<dbReference type="GO" id="GO:0003724">
    <property type="term" value="F:RNA helicase activity"/>
    <property type="evidence" value="ECO:0007669"/>
    <property type="project" value="UniProtKB-EC"/>
</dbReference>
<sequence length="607" mass="66430">MMADYHQNGSANGDFAATNDLDHAGHIETDANDDAAIEQVTALAGNMTVEEDEAFREKAKAAGWSAVPSNMNYHQTHDDAFAEHAKHHAVYEWDDEYGEVGPEQPELEKQLFNDPFRTREGEKLDNLDLPCSVEGPLKLFHVRTFAAAGLHPLVLDTITNKIGWNRTTAIQAYTIPAVLSGNDVVAVSQTGSGKTAAYLVPVISRLMGKAKQVCAPRPKFSSTSGDVRNHRVKAEPIVVIVVPTQELAAQVFHECRRFCYRSMLRPVFTCGGQHMGVTLDQLSRGADILISTPGRLCDLINRPEVLSMSRVLYTIIDEADEMLHGDWETEMSKILGGGDANEDADHVYMMFSATFPKEIRKVAREYLTSDHYRLAVGRPGSTHMNITQDVINVAGYLKMKACFDLLLDGPKVRTLIFCNAKHTVDALDAYLYQRHLPVTAIHSNRGQREREFSLRAFRHGEIPILVATGVSARGLDVAGIMHVINFDLPSTAYGGITECVHRIGRTGRIGNEGRATSFYDAERDQDIASALVNILLEQKCEIPDFLAEFVPADGQAVFDDESDDEDDEDDVAAADTAFTSDAADFSADAGTGSTADEAPSAAAPGAW</sequence>
<dbReference type="PROSITE" id="PS51195">
    <property type="entry name" value="Q_MOTIF"/>
    <property type="match status" value="1"/>
</dbReference>
<organism evidence="13 14">
    <name type="scientific">Cladosporium halotolerans</name>
    <dbReference type="NCBI Taxonomy" id="1052096"/>
    <lineage>
        <taxon>Eukaryota</taxon>
        <taxon>Fungi</taxon>
        <taxon>Dikarya</taxon>
        <taxon>Ascomycota</taxon>
        <taxon>Pezizomycotina</taxon>
        <taxon>Dothideomycetes</taxon>
        <taxon>Dothideomycetidae</taxon>
        <taxon>Cladosporiales</taxon>
        <taxon>Cladosporiaceae</taxon>
        <taxon>Cladosporium</taxon>
    </lineage>
</organism>
<keyword evidence="3 8" id="KW-0378">Hydrolase</keyword>
<feature type="region of interest" description="Disordered" evidence="9">
    <location>
        <begin position="557"/>
        <end position="607"/>
    </location>
</feature>
<evidence type="ECO:0000313" key="14">
    <source>
        <dbReference type="Proteomes" id="UP000803884"/>
    </source>
</evidence>
<dbReference type="AlphaFoldDB" id="A0AB34KD61"/>
<comment type="caution">
    <text evidence="13">The sequence shown here is derived from an EMBL/GenBank/DDBJ whole genome shotgun (WGS) entry which is preliminary data.</text>
</comment>
<dbReference type="PROSITE" id="PS00039">
    <property type="entry name" value="DEAD_ATP_HELICASE"/>
    <property type="match status" value="1"/>
</dbReference>
<evidence type="ECO:0000313" key="13">
    <source>
        <dbReference type="EMBL" id="KAL1582508.1"/>
    </source>
</evidence>
<dbReference type="PANTHER" id="PTHR47958">
    <property type="entry name" value="ATP-DEPENDENT RNA HELICASE DBP3"/>
    <property type="match status" value="1"/>
</dbReference>
<dbReference type="Pfam" id="PF00271">
    <property type="entry name" value="Helicase_C"/>
    <property type="match status" value="1"/>
</dbReference>
<evidence type="ECO:0000256" key="6">
    <source>
        <dbReference type="ARBA" id="ARBA00047984"/>
    </source>
</evidence>
<evidence type="ECO:0000256" key="5">
    <source>
        <dbReference type="ARBA" id="ARBA00022840"/>
    </source>
</evidence>
<proteinExistence type="inferred from homology"/>
<dbReference type="GeneID" id="96010263"/>
<dbReference type="InterPro" id="IPR027417">
    <property type="entry name" value="P-loop_NTPase"/>
</dbReference>
<name>A0AB34KD61_9PEZI</name>
<dbReference type="SMART" id="SM00487">
    <property type="entry name" value="DEXDc"/>
    <property type="match status" value="1"/>
</dbReference>
<evidence type="ECO:0000256" key="2">
    <source>
        <dbReference type="ARBA" id="ARBA00022741"/>
    </source>
</evidence>
<feature type="compositionally biased region" description="Low complexity" evidence="9">
    <location>
        <begin position="573"/>
        <end position="607"/>
    </location>
</feature>
<evidence type="ECO:0000256" key="9">
    <source>
        <dbReference type="SAM" id="MobiDB-lite"/>
    </source>
</evidence>
<dbReference type="InterPro" id="IPR001650">
    <property type="entry name" value="Helicase_C-like"/>
</dbReference>
<evidence type="ECO:0000256" key="1">
    <source>
        <dbReference type="ARBA" id="ARBA00012552"/>
    </source>
</evidence>
<evidence type="ECO:0000259" key="10">
    <source>
        <dbReference type="PROSITE" id="PS51192"/>
    </source>
</evidence>
<dbReference type="InterPro" id="IPR000629">
    <property type="entry name" value="RNA-helicase_DEAD-box_CS"/>
</dbReference>
<dbReference type="PROSITE" id="PS51194">
    <property type="entry name" value="HELICASE_CTER"/>
    <property type="match status" value="1"/>
</dbReference>
<evidence type="ECO:0000256" key="4">
    <source>
        <dbReference type="ARBA" id="ARBA00022806"/>
    </source>
</evidence>
<feature type="domain" description="DEAD-box RNA helicase Q" evidence="12">
    <location>
        <begin position="143"/>
        <end position="172"/>
    </location>
</feature>
<dbReference type="EC" id="3.6.4.13" evidence="1"/>
<dbReference type="Gene3D" id="3.40.50.300">
    <property type="entry name" value="P-loop containing nucleotide triphosphate hydrolases"/>
    <property type="match status" value="2"/>
</dbReference>
<dbReference type="CDD" id="cd18787">
    <property type="entry name" value="SF2_C_DEAD"/>
    <property type="match status" value="1"/>
</dbReference>
<reference evidence="13 14" key="1">
    <citation type="journal article" date="2020" name="Microbiol. Resour. Announc.">
        <title>Draft Genome Sequence of a Cladosporium Species Isolated from the Mesophotic Ascidian Didemnum maculosum.</title>
        <authorList>
            <person name="Gioti A."/>
            <person name="Siaperas R."/>
            <person name="Nikolaivits E."/>
            <person name="Le Goff G."/>
            <person name="Ouazzani J."/>
            <person name="Kotoulas G."/>
            <person name="Topakas E."/>
        </authorList>
    </citation>
    <scope>NUCLEOTIDE SEQUENCE [LARGE SCALE GENOMIC DNA]</scope>
    <source>
        <strain evidence="13 14">TM138-S3</strain>
    </source>
</reference>
<feature type="compositionally biased region" description="Acidic residues" evidence="9">
    <location>
        <begin position="558"/>
        <end position="572"/>
    </location>
</feature>
<feature type="domain" description="Helicase ATP-binding" evidence="10">
    <location>
        <begin position="175"/>
        <end position="373"/>
    </location>
</feature>
<keyword evidence="14" id="KW-1185">Reference proteome</keyword>
<comment type="similarity">
    <text evidence="8">Belongs to the DEAD box helicase family.</text>
</comment>
<dbReference type="InterPro" id="IPR011545">
    <property type="entry name" value="DEAD/DEAH_box_helicase_dom"/>
</dbReference>
<keyword evidence="5 8" id="KW-0067">ATP-binding</keyword>
<evidence type="ECO:0000256" key="7">
    <source>
        <dbReference type="PROSITE-ProRule" id="PRU00552"/>
    </source>
</evidence>
<evidence type="ECO:0000259" key="11">
    <source>
        <dbReference type="PROSITE" id="PS51194"/>
    </source>
</evidence>
<dbReference type="SMART" id="SM00490">
    <property type="entry name" value="HELICc"/>
    <property type="match status" value="1"/>
</dbReference>
<dbReference type="InterPro" id="IPR014001">
    <property type="entry name" value="Helicase_ATP-bd"/>
</dbReference>
<gene>
    <name evidence="13" type="ORF">WHR41_08821</name>
</gene>
<dbReference type="Pfam" id="PF00270">
    <property type="entry name" value="DEAD"/>
    <property type="match status" value="1"/>
</dbReference>